<dbReference type="EMBL" id="SSTD01011057">
    <property type="protein sequence ID" value="TYK10850.1"/>
    <property type="molecule type" value="Genomic_DNA"/>
</dbReference>
<reference evidence="3 4" key="1">
    <citation type="submission" date="2019-08" db="EMBL/GenBank/DDBJ databases">
        <title>Draft genome sequences of two oriental melons (Cucumis melo L. var makuwa).</title>
        <authorList>
            <person name="Kwon S.-Y."/>
        </authorList>
    </citation>
    <scope>NUCLEOTIDE SEQUENCE [LARGE SCALE GENOMIC DNA]</scope>
    <source>
        <strain evidence="4">cv. Chang Bougi</strain>
        <strain evidence="3">cv. SW 3</strain>
        <tissue evidence="2">Leaf</tissue>
    </source>
</reference>
<dbReference type="PANTHER" id="PTHR33116:SF78">
    <property type="entry name" value="OS12G0587133 PROTEIN"/>
    <property type="match status" value="1"/>
</dbReference>
<accession>A0A5D3CHK5</accession>
<protein>
    <submittedName>
        <fullName evidence="2">LINE-1 retrotransposable element ORF2 protein</fullName>
    </submittedName>
</protein>
<name>A0A5D3CHK5_CUCMM</name>
<organism evidence="2 4">
    <name type="scientific">Cucumis melo var. makuwa</name>
    <name type="common">Oriental melon</name>
    <dbReference type="NCBI Taxonomy" id="1194695"/>
    <lineage>
        <taxon>Eukaryota</taxon>
        <taxon>Viridiplantae</taxon>
        <taxon>Streptophyta</taxon>
        <taxon>Embryophyta</taxon>
        <taxon>Tracheophyta</taxon>
        <taxon>Spermatophyta</taxon>
        <taxon>Magnoliopsida</taxon>
        <taxon>eudicotyledons</taxon>
        <taxon>Gunneridae</taxon>
        <taxon>Pentapetalae</taxon>
        <taxon>rosids</taxon>
        <taxon>fabids</taxon>
        <taxon>Cucurbitales</taxon>
        <taxon>Cucurbitaceae</taxon>
        <taxon>Benincaseae</taxon>
        <taxon>Cucumis</taxon>
    </lineage>
</organism>
<dbReference type="Proteomes" id="UP000321947">
    <property type="component" value="Unassembled WGS sequence"/>
</dbReference>
<sequence>MENSVQHLPLQYLGVPLGGNLRSKAFWENIEEKIHKKLNNCKYANIYKGGKLTLINSSLTSLPT</sequence>
<gene>
    <name evidence="2" type="ORF">E5676_scaffold231G00200</name>
    <name evidence="1" type="ORF">E6C27_scaffold418G00560</name>
</gene>
<evidence type="ECO:0000313" key="2">
    <source>
        <dbReference type="EMBL" id="TYK10850.1"/>
    </source>
</evidence>
<dbReference type="PANTHER" id="PTHR33116">
    <property type="entry name" value="REVERSE TRANSCRIPTASE ZINC-BINDING DOMAIN-CONTAINING PROTEIN-RELATED-RELATED"/>
    <property type="match status" value="1"/>
</dbReference>
<comment type="caution">
    <text evidence="2">The sequence shown here is derived from an EMBL/GenBank/DDBJ whole genome shotgun (WGS) entry which is preliminary data.</text>
</comment>
<dbReference type="EMBL" id="SSTE01000601">
    <property type="protein sequence ID" value="KAA0067242.1"/>
    <property type="molecule type" value="Genomic_DNA"/>
</dbReference>
<dbReference type="Proteomes" id="UP000321393">
    <property type="component" value="Unassembled WGS sequence"/>
</dbReference>
<evidence type="ECO:0000313" key="4">
    <source>
        <dbReference type="Proteomes" id="UP000321947"/>
    </source>
</evidence>
<evidence type="ECO:0000313" key="1">
    <source>
        <dbReference type="EMBL" id="KAA0067242.1"/>
    </source>
</evidence>
<dbReference type="AlphaFoldDB" id="A0A5D3CHK5"/>
<proteinExistence type="predicted"/>
<evidence type="ECO:0000313" key="3">
    <source>
        <dbReference type="Proteomes" id="UP000321393"/>
    </source>
</evidence>
<dbReference type="OrthoDB" id="1932527at2759"/>